<name>A0A9N9UXR6_9HYPO</name>
<dbReference type="OrthoDB" id="5146656at2759"/>
<reference evidence="3" key="1">
    <citation type="submission" date="2019-06" db="EMBL/GenBank/DDBJ databases">
        <authorList>
            <person name="Broberg M."/>
        </authorList>
    </citation>
    <scope>NUCLEOTIDE SEQUENCE [LARGE SCALE GENOMIC DNA]</scope>
</reference>
<comment type="caution">
    <text evidence="2">The sequence shown here is derived from an EMBL/GenBank/DDBJ whole genome shotgun (WGS) entry which is preliminary data.</text>
</comment>
<keyword evidence="1" id="KW-0812">Transmembrane</keyword>
<reference evidence="2 3" key="2">
    <citation type="submission" date="2021-10" db="EMBL/GenBank/DDBJ databases">
        <authorList>
            <person name="Piombo E."/>
        </authorList>
    </citation>
    <scope>NUCLEOTIDE SEQUENCE [LARGE SCALE GENOMIC DNA]</scope>
</reference>
<evidence type="ECO:0000313" key="2">
    <source>
        <dbReference type="EMBL" id="CAH0003211.1"/>
    </source>
</evidence>
<dbReference type="Proteomes" id="UP000754883">
    <property type="component" value="Unassembled WGS sequence"/>
</dbReference>
<protein>
    <submittedName>
        <fullName evidence="2">Uncharacterized protein</fullName>
    </submittedName>
</protein>
<evidence type="ECO:0000313" key="3">
    <source>
        <dbReference type="Proteomes" id="UP000754883"/>
    </source>
</evidence>
<gene>
    <name evidence="2" type="ORF">CBYS24578_00011482</name>
</gene>
<evidence type="ECO:0000256" key="1">
    <source>
        <dbReference type="SAM" id="Phobius"/>
    </source>
</evidence>
<dbReference type="EMBL" id="CABFNO020001563">
    <property type="protein sequence ID" value="CAH0003211.1"/>
    <property type="molecule type" value="Genomic_DNA"/>
</dbReference>
<keyword evidence="3" id="KW-1185">Reference proteome</keyword>
<feature type="transmembrane region" description="Helical" evidence="1">
    <location>
        <begin position="313"/>
        <end position="336"/>
    </location>
</feature>
<feature type="transmembrane region" description="Helical" evidence="1">
    <location>
        <begin position="277"/>
        <end position="301"/>
    </location>
</feature>
<sequence>MVGIRDLMPTLWHFKIWEPEIDPDDSFRDGICHCLKKLSKLVELDSYEVNVEKGLAVAKVVRLRKSKIAIQQSKTFEDGIEPTSSVFQTYWTASFFNGILSQGPELIEEAPFRGSGQGKPYLAPTALAFAVAALGGIFDAFRMFQQLYSKPLTSVEDVQRTIKESTPTVESWLNWLFESEASESKSQEGTLDKQKLEERRLSYKKDLTRFTDAFDIFLESYKNIPAPLTNGGGADLRSGAWTCTICSNLCDMMTVASKLLRNNKCLIKARNQELTQAVQSGVFTAVSASMVWLNAASVAVVDAAPASATAVSATAPSIALFFLVGGTSILSALVSVNSFNKSQELNVECERLNDVFEAIISSSTKILNANITVQKFQHDRTKPSSTSAEKDSQGRWEQPIVEFDRMSLEHKNEGCSELELLMMYINEQGIALQKQRERLII</sequence>
<proteinExistence type="predicted"/>
<keyword evidence="1" id="KW-1133">Transmembrane helix</keyword>
<accession>A0A9N9UXR6</accession>
<feature type="transmembrane region" description="Helical" evidence="1">
    <location>
        <begin position="121"/>
        <end position="141"/>
    </location>
</feature>
<keyword evidence="1" id="KW-0472">Membrane</keyword>
<dbReference type="AlphaFoldDB" id="A0A9N9UXR6"/>
<organism evidence="2 3">
    <name type="scientific">Clonostachys byssicola</name>
    <dbReference type="NCBI Taxonomy" id="160290"/>
    <lineage>
        <taxon>Eukaryota</taxon>
        <taxon>Fungi</taxon>
        <taxon>Dikarya</taxon>
        <taxon>Ascomycota</taxon>
        <taxon>Pezizomycotina</taxon>
        <taxon>Sordariomycetes</taxon>
        <taxon>Hypocreomycetidae</taxon>
        <taxon>Hypocreales</taxon>
        <taxon>Bionectriaceae</taxon>
        <taxon>Clonostachys</taxon>
    </lineage>
</organism>